<protein>
    <submittedName>
        <fullName evidence="3">2TM domain-containing protein</fullName>
    </submittedName>
</protein>
<evidence type="ECO:0000313" key="4">
    <source>
        <dbReference type="Proteomes" id="UP001597201"/>
    </source>
</evidence>
<evidence type="ECO:0000259" key="2">
    <source>
        <dbReference type="Pfam" id="PF13239"/>
    </source>
</evidence>
<accession>A0ABW3XY57</accession>
<keyword evidence="1" id="KW-1133">Transmembrane helix</keyword>
<dbReference type="InterPro" id="IPR025698">
    <property type="entry name" value="2TM_dom"/>
</dbReference>
<feature type="transmembrane region" description="Helical" evidence="1">
    <location>
        <begin position="55"/>
        <end position="77"/>
    </location>
</feature>
<feature type="domain" description="2TM" evidence="2">
    <location>
        <begin position="14"/>
        <end position="94"/>
    </location>
</feature>
<evidence type="ECO:0000256" key="1">
    <source>
        <dbReference type="SAM" id="Phobius"/>
    </source>
</evidence>
<organism evidence="3 4">
    <name type="scientific">Namhaeicola litoreus</name>
    <dbReference type="NCBI Taxonomy" id="1052145"/>
    <lineage>
        <taxon>Bacteria</taxon>
        <taxon>Pseudomonadati</taxon>
        <taxon>Bacteroidota</taxon>
        <taxon>Flavobacteriia</taxon>
        <taxon>Flavobacteriales</taxon>
        <taxon>Flavobacteriaceae</taxon>
        <taxon>Namhaeicola</taxon>
    </lineage>
</organism>
<comment type="caution">
    <text evidence="3">The sequence shown here is derived from an EMBL/GenBank/DDBJ whole genome shotgun (WGS) entry which is preliminary data.</text>
</comment>
<dbReference type="EMBL" id="JBHTMY010000002">
    <property type="protein sequence ID" value="MFD1314511.1"/>
    <property type="molecule type" value="Genomic_DNA"/>
</dbReference>
<dbReference type="Pfam" id="PF13239">
    <property type="entry name" value="2TM"/>
    <property type="match status" value="1"/>
</dbReference>
<gene>
    <name evidence="3" type="ORF">ACFQ39_02695</name>
</gene>
<name>A0ABW3XY57_9FLAO</name>
<keyword evidence="1" id="KW-0472">Membrane</keyword>
<evidence type="ECO:0000313" key="3">
    <source>
        <dbReference type="EMBL" id="MFD1314511.1"/>
    </source>
</evidence>
<feature type="transmembrane region" description="Helical" evidence="1">
    <location>
        <begin position="26"/>
        <end position="43"/>
    </location>
</feature>
<sequence length="127" mass="15652">MSNLDPSEIHQTYEKARLRTKQKRRLYYHFMLFLVGSVFFIVLNKYMNIFPEKDWFFWAIMIWLFFLIIHTLNVFVFNRFFGEEWERVETEKLIKKHQKKVEKLEVKLEQKGTFNPESTENSKESTM</sequence>
<dbReference type="RefSeq" id="WP_377176184.1">
    <property type="nucleotide sequence ID" value="NZ_JBHTMY010000002.1"/>
</dbReference>
<dbReference type="Proteomes" id="UP001597201">
    <property type="component" value="Unassembled WGS sequence"/>
</dbReference>
<keyword evidence="4" id="KW-1185">Reference proteome</keyword>
<keyword evidence="1" id="KW-0812">Transmembrane</keyword>
<proteinExistence type="predicted"/>
<reference evidence="4" key="1">
    <citation type="journal article" date="2019" name="Int. J. Syst. Evol. Microbiol.">
        <title>The Global Catalogue of Microorganisms (GCM) 10K type strain sequencing project: providing services to taxonomists for standard genome sequencing and annotation.</title>
        <authorList>
            <consortium name="The Broad Institute Genomics Platform"/>
            <consortium name="The Broad Institute Genome Sequencing Center for Infectious Disease"/>
            <person name="Wu L."/>
            <person name="Ma J."/>
        </authorList>
    </citation>
    <scope>NUCLEOTIDE SEQUENCE [LARGE SCALE GENOMIC DNA]</scope>
    <source>
        <strain evidence="4">CCUG 61485</strain>
    </source>
</reference>